<proteinExistence type="predicted"/>
<evidence type="ECO:0000256" key="6">
    <source>
        <dbReference type="SAM" id="Phobius"/>
    </source>
</evidence>
<gene>
    <name evidence="7" type="ORF">ACFQFQ_16300</name>
</gene>
<evidence type="ECO:0000256" key="3">
    <source>
        <dbReference type="ARBA" id="ARBA00022692"/>
    </source>
</evidence>
<sequence>MLGMPAGSLAGDWLGWRASFGVAALASAVALVLVWRNVPDIAAQPVPKGSARLDARSTGLLASTYLAFGAMFCLVGYIGPVVTSLTGGTGTHVALFQVGVGLSCLAGLTLGARIAATLGGRGLAWLFAGIALGLAVLVPPLSTNPPLLVNILALVVSVALAPVCQFATAPVVQGSLAATAGPSTTFVLTLNSSMVYLGQGTGVLLGGTAISFGGYAAAPLTGAFVALLGLVVAVALRSGSARSLSRT</sequence>
<dbReference type="InterPro" id="IPR036259">
    <property type="entry name" value="MFS_trans_sf"/>
</dbReference>
<evidence type="ECO:0000256" key="2">
    <source>
        <dbReference type="ARBA" id="ARBA00022475"/>
    </source>
</evidence>
<name>A0ABW2B544_9RHOB</name>
<keyword evidence="5 6" id="KW-0472">Membrane</keyword>
<comment type="subcellular location">
    <subcellularLocation>
        <location evidence="1">Cell membrane</location>
        <topology evidence="1">Multi-pass membrane protein</topology>
    </subcellularLocation>
</comment>
<protein>
    <submittedName>
        <fullName evidence="7">MFS transporter</fullName>
    </submittedName>
</protein>
<accession>A0ABW2B544</accession>
<keyword evidence="4 6" id="KW-1133">Transmembrane helix</keyword>
<evidence type="ECO:0000313" key="8">
    <source>
        <dbReference type="Proteomes" id="UP001596353"/>
    </source>
</evidence>
<dbReference type="PANTHER" id="PTHR43124:SF3">
    <property type="entry name" value="CHLORAMPHENICOL EFFLUX PUMP RV0191"/>
    <property type="match status" value="1"/>
</dbReference>
<dbReference type="InterPro" id="IPR011701">
    <property type="entry name" value="MFS"/>
</dbReference>
<dbReference type="InterPro" id="IPR050189">
    <property type="entry name" value="MFS_Efflux_Transporters"/>
</dbReference>
<dbReference type="PANTHER" id="PTHR43124">
    <property type="entry name" value="PURINE EFFLUX PUMP PBUE"/>
    <property type="match status" value="1"/>
</dbReference>
<dbReference type="EMBL" id="JBHSWG010000001">
    <property type="protein sequence ID" value="MFC6760697.1"/>
    <property type="molecule type" value="Genomic_DNA"/>
</dbReference>
<dbReference type="SUPFAM" id="SSF103473">
    <property type="entry name" value="MFS general substrate transporter"/>
    <property type="match status" value="1"/>
</dbReference>
<keyword evidence="2" id="KW-1003">Cell membrane</keyword>
<feature type="transmembrane region" description="Helical" evidence="6">
    <location>
        <begin position="94"/>
        <end position="116"/>
    </location>
</feature>
<feature type="transmembrane region" description="Helical" evidence="6">
    <location>
        <begin position="20"/>
        <end position="38"/>
    </location>
</feature>
<feature type="transmembrane region" description="Helical" evidence="6">
    <location>
        <begin position="123"/>
        <end position="141"/>
    </location>
</feature>
<feature type="transmembrane region" description="Helical" evidence="6">
    <location>
        <begin position="176"/>
        <end position="197"/>
    </location>
</feature>
<organism evidence="7 8">
    <name type="scientific">Sulfitobacter porphyrae</name>
    <dbReference type="NCBI Taxonomy" id="1246864"/>
    <lineage>
        <taxon>Bacteria</taxon>
        <taxon>Pseudomonadati</taxon>
        <taxon>Pseudomonadota</taxon>
        <taxon>Alphaproteobacteria</taxon>
        <taxon>Rhodobacterales</taxon>
        <taxon>Roseobacteraceae</taxon>
        <taxon>Sulfitobacter</taxon>
    </lineage>
</organism>
<keyword evidence="3 6" id="KW-0812">Transmembrane</keyword>
<evidence type="ECO:0000256" key="4">
    <source>
        <dbReference type="ARBA" id="ARBA00022989"/>
    </source>
</evidence>
<feature type="transmembrane region" description="Helical" evidence="6">
    <location>
        <begin position="217"/>
        <end position="236"/>
    </location>
</feature>
<reference evidence="8" key="1">
    <citation type="journal article" date="2019" name="Int. J. Syst. Evol. Microbiol.">
        <title>The Global Catalogue of Microorganisms (GCM) 10K type strain sequencing project: providing services to taxonomists for standard genome sequencing and annotation.</title>
        <authorList>
            <consortium name="The Broad Institute Genomics Platform"/>
            <consortium name="The Broad Institute Genome Sequencing Center for Infectious Disease"/>
            <person name="Wu L."/>
            <person name="Ma J."/>
        </authorList>
    </citation>
    <scope>NUCLEOTIDE SEQUENCE [LARGE SCALE GENOMIC DNA]</scope>
    <source>
        <strain evidence="8">CCUG 66188</strain>
    </source>
</reference>
<comment type="caution">
    <text evidence="7">The sequence shown here is derived from an EMBL/GenBank/DDBJ whole genome shotgun (WGS) entry which is preliminary data.</text>
</comment>
<feature type="transmembrane region" description="Helical" evidence="6">
    <location>
        <begin position="147"/>
        <end position="164"/>
    </location>
</feature>
<feature type="transmembrane region" description="Helical" evidence="6">
    <location>
        <begin position="59"/>
        <end position="82"/>
    </location>
</feature>
<evidence type="ECO:0000256" key="5">
    <source>
        <dbReference type="ARBA" id="ARBA00023136"/>
    </source>
</evidence>
<evidence type="ECO:0000256" key="1">
    <source>
        <dbReference type="ARBA" id="ARBA00004651"/>
    </source>
</evidence>
<dbReference type="Gene3D" id="1.20.1250.20">
    <property type="entry name" value="MFS general substrate transporter like domains"/>
    <property type="match status" value="1"/>
</dbReference>
<dbReference type="Pfam" id="PF07690">
    <property type="entry name" value="MFS_1"/>
    <property type="match status" value="1"/>
</dbReference>
<evidence type="ECO:0000313" key="7">
    <source>
        <dbReference type="EMBL" id="MFC6760697.1"/>
    </source>
</evidence>
<keyword evidence="8" id="KW-1185">Reference proteome</keyword>
<dbReference type="Proteomes" id="UP001596353">
    <property type="component" value="Unassembled WGS sequence"/>
</dbReference>